<comment type="similarity">
    <text evidence="1">Belongs to the peptidase S13 family.</text>
</comment>
<dbReference type="InterPro" id="IPR000667">
    <property type="entry name" value="Peptidase_S13"/>
</dbReference>
<feature type="signal peptide" evidence="3">
    <location>
        <begin position="1"/>
        <end position="27"/>
    </location>
</feature>
<evidence type="ECO:0000256" key="3">
    <source>
        <dbReference type="SAM" id="SignalP"/>
    </source>
</evidence>
<evidence type="ECO:0000313" key="5">
    <source>
        <dbReference type="Proteomes" id="UP001597108"/>
    </source>
</evidence>
<protein>
    <submittedName>
        <fullName evidence="4">D-alanyl-D-alanine carboxypeptidase/D-alanyl-D-alanine-endopeptidase</fullName>
        <ecNumber evidence="4">3.4.16.4</ecNumber>
    </submittedName>
</protein>
<dbReference type="Gene3D" id="3.40.710.10">
    <property type="entry name" value="DD-peptidase/beta-lactamase superfamily"/>
    <property type="match status" value="1"/>
</dbReference>
<keyword evidence="5" id="KW-1185">Reference proteome</keyword>
<dbReference type="GO" id="GO:0009002">
    <property type="term" value="F:serine-type D-Ala-D-Ala carboxypeptidase activity"/>
    <property type="evidence" value="ECO:0007669"/>
    <property type="project" value="UniProtKB-EC"/>
</dbReference>
<dbReference type="InterPro" id="IPR012338">
    <property type="entry name" value="Beta-lactam/transpept-like"/>
</dbReference>
<dbReference type="EMBL" id="JBHTJT010000032">
    <property type="protein sequence ID" value="MFD0981034.1"/>
    <property type="molecule type" value="Genomic_DNA"/>
</dbReference>
<sequence length="502" mass="53920">MSKPKTHISRRWVLAGLLSSGASVALAEPPLRSLRPAPRPGGKGGRMVPSAEYLVERANLGTASVGFVVADAETGEVLETRKPLLPLPPASVAKALTTLYALDALGPEHRFATRLVATGPVEGGVLKGDLVLMGSGDPTLDTDRLAELAMKLKAAGVTSVEGAFLTWSRALPTLTEIDPEQPVQVGYNPAVSGLNLNFNRVHFEWRRAGAGWNTAMDARSATHRPDVRVARMAIVKRRYPIYTYEDDGTADLWTVASGALGQNGSRWLPVRKPESYTAEVFQSFAKGQGINLGAAKPVDEPPEGTELARVESEDLRALLRDMLKYSTNVTAEAVGLAASVARGPVPATLVESGARMSDWLGGEIGSPRPALVDHSGLGGASRITTRDMVRALVNLGPAVDLEPLLKEIRMKDAKGRPMESYPASIMAKTGTLNFVSTLAGYVTLPGGRKLAFASFMADPERRDAIPVEQRERPEGVASWTARARTLQLRLIDRWVTTYDMTT</sequence>
<dbReference type="Proteomes" id="UP001597108">
    <property type="component" value="Unassembled WGS sequence"/>
</dbReference>
<feature type="chain" id="PRO_5045064097" evidence="3">
    <location>
        <begin position="28"/>
        <end position="502"/>
    </location>
</feature>
<dbReference type="EC" id="3.4.16.4" evidence="4"/>
<organism evidence="4 5">
    <name type="scientific">Tropicimonas aquimaris</name>
    <dbReference type="NCBI Taxonomy" id="914152"/>
    <lineage>
        <taxon>Bacteria</taxon>
        <taxon>Pseudomonadati</taxon>
        <taxon>Pseudomonadota</taxon>
        <taxon>Alphaproteobacteria</taxon>
        <taxon>Rhodobacterales</taxon>
        <taxon>Roseobacteraceae</taxon>
        <taxon>Tropicimonas</taxon>
    </lineage>
</organism>
<dbReference type="PANTHER" id="PTHR30023">
    <property type="entry name" value="D-ALANYL-D-ALANINE CARBOXYPEPTIDASE"/>
    <property type="match status" value="1"/>
</dbReference>
<dbReference type="RefSeq" id="WP_386075779.1">
    <property type="nucleotide sequence ID" value="NZ_JBHTJT010000032.1"/>
</dbReference>
<gene>
    <name evidence="4" type="primary">dacB</name>
    <name evidence="4" type="ORF">ACFQ2S_15425</name>
</gene>
<dbReference type="SUPFAM" id="SSF56601">
    <property type="entry name" value="beta-lactamase/transpeptidase-like"/>
    <property type="match status" value="1"/>
</dbReference>
<name>A0ABW3ISN0_9RHOB</name>
<dbReference type="NCBIfam" id="TIGR00666">
    <property type="entry name" value="PBP4"/>
    <property type="match status" value="1"/>
</dbReference>
<proteinExistence type="inferred from homology"/>
<evidence type="ECO:0000256" key="1">
    <source>
        <dbReference type="ARBA" id="ARBA00006096"/>
    </source>
</evidence>
<dbReference type="PANTHER" id="PTHR30023:SF0">
    <property type="entry name" value="PENICILLIN-SENSITIVE CARBOXYPEPTIDASE A"/>
    <property type="match status" value="1"/>
</dbReference>
<comment type="caution">
    <text evidence="4">The sequence shown here is derived from an EMBL/GenBank/DDBJ whole genome shotgun (WGS) entry which is preliminary data.</text>
</comment>
<dbReference type="Pfam" id="PF02113">
    <property type="entry name" value="Peptidase_S13"/>
    <property type="match status" value="1"/>
</dbReference>
<keyword evidence="4" id="KW-0645">Protease</keyword>
<keyword evidence="2 4" id="KW-0378">Hydrolase</keyword>
<reference evidence="5" key="1">
    <citation type="journal article" date="2019" name="Int. J. Syst. Evol. Microbiol.">
        <title>The Global Catalogue of Microorganisms (GCM) 10K type strain sequencing project: providing services to taxonomists for standard genome sequencing and annotation.</title>
        <authorList>
            <consortium name="The Broad Institute Genomics Platform"/>
            <consortium name="The Broad Institute Genome Sequencing Center for Infectious Disease"/>
            <person name="Wu L."/>
            <person name="Ma J."/>
        </authorList>
    </citation>
    <scope>NUCLEOTIDE SEQUENCE [LARGE SCALE GENOMIC DNA]</scope>
    <source>
        <strain evidence="5">CCUG 60524</strain>
    </source>
</reference>
<dbReference type="PRINTS" id="PR00922">
    <property type="entry name" value="DADACBPTASE3"/>
</dbReference>
<accession>A0ABW3ISN0</accession>
<dbReference type="InterPro" id="IPR006311">
    <property type="entry name" value="TAT_signal"/>
</dbReference>
<keyword evidence="4" id="KW-0121">Carboxypeptidase</keyword>
<dbReference type="PROSITE" id="PS51318">
    <property type="entry name" value="TAT"/>
    <property type="match status" value="1"/>
</dbReference>
<evidence type="ECO:0000256" key="2">
    <source>
        <dbReference type="ARBA" id="ARBA00022801"/>
    </source>
</evidence>
<keyword evidence="3" id="KW-0732">Signal</keyword>
<evidence type="ECO:0000313" key="4">
    <source>
        <dbReference type="EMBL" id="MFD0981034.1"/>
    </source>
</evidence>
<dbReference type="Gene3D" id="3.50.80.20">
    <property type="entry name" value="D-Ala-D-Ala carboxypeptidase C, peptidase S13"/>
    <property type="match status" value="1"/>
</dbReference>